<gene>
    <name evidence="12" type="ORF">BJ085DRAFT_20178</name>
</gene>
<evidence type="ECO:0000256" key="11">
    <source>
        <dbReference type="RuleBase" id="RU368118"/>
    </source>
</evidence>
<keyword evidence="6 11" id="KW-0999">Mitochondrion inner membrane</keyword>
<comment type="subcellular location">
    <subcellularLocation>
        <location evidence="1 11">Mitochondrion inner membrane</location>
        <topology evidence="1 11">Single-pass membrane protein</topology>
    </subcellularLocation>
</comment>
<keyword evidence="10 11" id="KW-0472">Membrane</keyword>
<evidence type="ECO:0000313" key="12">
    <source>
        <dbReference type="EMBL" id="RKP37415.1"/>
    </source>
</evidence>
<keyword evidence="8 11" id="KW-1133">Transmembrane helix</keyword>
<dbReference type="FunFam" id="1.20.5.210:FF:000001">
    <property type="entry name" value="Cytochrome b-c1 complex subunit 8"/>
    <property type="match status" value="1"/>
</dbReference>
<dbReference type="AlphaFoldDB" id="A0A4P9ZV20"/>
<evidence type="ECO:0000256" key="3">
    <source>
        <dbReference type="ARBA" id="ARBA00022448"/>
    </source>
</evidence>
<name>A0A4P9ZV20_9FUNG</name>
<evidence type="ECO:0000256" key="4">
    <source>
        <dbReference type="ARBA" id="ARBA00022660"/>
    </source>
</evidence>
<dbReference type="GO" id="GO:0045275">
    <property type="term" value="C:respiratory chain complex III"/>
    <property type="evidence" value="ECO:0007669"/>
    <property type="project" value="UniProtKB-UniRule"/>
</dbReference>
<dbReference type="InterPro" id="IPR036642">
    <property type="entry name" value="Cyt_bc1_su8_sf"/>
</dbReference>
<dbReference type="Gene3D" id="1.20.5.210">
    <property type="entry name" value="Cytochrome b-c1 complex subunit 8"/>
    <property type="match status" value="1"/>
</dbReference>
<comment type="subunit">
    <text evidence="11">Component of the ubiquinol-cytochrome c oxidoreductase (cytochrome b-c1 complex, complex III, CIII), a multisubunit enzyme composed of 3 respiratory subunits cytochrome b, cytochrome c1 and Rieske protein, 2 core protein subunits, and additional low-molecular weight protein subunits. The complex exists as an obligatory dimer and forms supercomplexes (SCs) in the inner mitochondrial membrane with cytochrome c oxidase (complex IV, CIV).</text>
</comment>
<evidence type="ECO:0000256" key="9">
    <source>
        <dbReference type="ARBA" id="ARBA00023128"/>
    </source>
</evidence>
<dbReference type="InterPro" id="IPR004205">
    <property type="entry name" value="Cyt_bc1_su8"/>
</dbReference>
<dbReference type="STRING" id="215637.A0A4P9ZV20"/>
<dbReference type="GO" id="GO:0005743">
    <property type="term" value="C:mitochondrial inner membrane"/>
    <property type="evidence" value="ECO:0007669"/>
    <property type="project" value="UniProtKB-SubCell"/>
</dbReference>
<comment type="similarity">
    <text evidence="2 11">Belongs to the UQCRQ/QCR8 family.</text>
</comment>
<keyword evidence="5 11" id="KW-0812">Transmembrane</keyword>
<dbReference type="SUPFAM" id="SSF81508">
    <property type="entry name" value="Ubiquinone-binding protein QP-C of cytochrome bc1 complex (Ubiquinol-cytochrome c reductase)"/>
    <property type="match status" value="1"/>
</dbReference>
<proteinExistence type="inferred from homology"/>
<dbReference type="EMBL" id="ML002499">
    <property type="protein sequence ID" value="RKP37415.1"/>
    <property type="molecule type" value="Genomic_DNA"/>
</dbReference>
<dbReference type="GO" id="GO:0006122">
    <property type="term" value="P:mitochondrial electron transport, ubiquinol to cytochrome c"/>
    <property type="evidence" value="ECO:0007669"/>
    <property type="project" value="UniProtKB-UniRule"/>
</dbReference>
<evidence type="ECO:0000256" key="1">
    <source>
        <dbReference type="ARBA" id="ARBA00004434"/>
    </source>
</evidence>
<evidence type="ECO:0000256" key="5">
    <source>
        <dbReference type="ARBA" id="ARBA00022692"/>
    </source>
</evidence>
<dbReference type="PANTHER" id="PTHR12119">
    <property type="entry name" value="UBIQUINOL-CYTOCHROME C REDUCTASE COMPLEX UBIQUINONE-BINDING PROTEIN QP-C"/>
    <property type="match status" value="1"/>
</dbReference>
<keyword evidence="3 11" id="KW-0813">Transport</keyword>
<sequence length="84" mass="9509">MGDHSFGNLGGPKQRGIVSYRLSSYEQRVFAGVFKKGFYNVIRRFSANVLYIGPPMIASYMVYSWAKKRNTYLNSKAGHHELSG</sequence>
<accession>A0A4P9ZV20</accession>
<evidence type="ECO:0000256" key="6">
    <source>
        <dbReference type="ARBA" id="ARBA00022792"/>
    </source>
</evidence>
<dbReference type="Proteomes" id="UP000268162">
    <property type="component" value="Unassembled WGS sequence"/>
</dbReference>
<evidence type="ECO:0000256" key="10">
    <source>
        <dbReference type="ARBA" id="ARBA00023136"/>
    </source>
</evidence>
<evidence type="ECO:0000256" key="2">
    <source>
        <dbReference type="ARBA" id="ARBA00007668"/>
    </source>
</evidence>
<reference evidence="13" key="1">
    <citation type="journal article" date="2018" name="Nat. Microbiol.">
        <title>Leveraging single-cell genomics to expand the fungal tree of life.</title>
        <authorList>
            <person name="Ahrendt S.R."/>
            <person name="Quandt C.A."/>
            <person name="Ciobanu D."/>
            <person name="Clum A."/>
            <person name="Salamov A."/>
            <person name="Andreopoulos B."/>
            <person name="Cheng J.F."/>
            <person name="Woyke T."/>
            <person name="Pelin A."/>
            <person name="Henrissat B."/>
            <person name="Reynolds N.K."/>
            <person name="Benny G.L."/>
            <person name="Smith M.E."/>
            <person name="James T.Y."/>
            <person name="Grigoriev I.V."/>
        </authorList>
    </citation>
    <scope>NUCLEOTIDE SEQUENCE [LARGE SCALE GENOMIC DNA]</scope>
    <source>
        <strain evidence="13">RSA 468</strain>
    </source>
</reference>
<comment type="function">
    <text evidence="11">Component of the ubiquinol-cytochrome c oxidoreductase, a multisubunit transmembrane complex that is part of the mitochondrial electron transport chain which drives oxidative phosphorylation. The complex plays an important role in the uptake of multiple carbon sources present in different host niches.</text>
</comment>
<evidence type="ECO:0000256" key="8">
    <source>
        <dbReference type="ARBA" id="ARBA00022989"/>
    </source>
</evidence>
<dbReference type="Pfam" id="PF02939">
    <property type="entry name" value="UcrQ"/>
    <property type="match status" value="1"/>
</dbReference>
<keyword evidence="13" id="KW-1185">Reference proteome</keyword>
<protein>
    <recommendedName>
        <fullName evidence="11">Cytochrome b-c1 complex subunit 8</fullName>
    </recommendedName>
    <alternativeName>
        <fullName evidence="11">Complex III subunit 8</fullName>
    </alternativeName>
</protein>
<organism evidence="12 13">
    <name type="scientific">Dimargaris cristalligena</name>
    <dbReference type="NCBI Taxonomy" id="215637"/>
    <lineage>
        <taxon>Eukaryota</taxon>
        <taxon>Fungi</taxon>
        <taxon>Fungi incertae sedis</taxon>
        <taxon>Zoopagomycota</taxon>
        <taxon>Kickxellomycotina</taxon>
        <taxon>Dimargaritomycetes</taxon>
        <taxon>Dimargaritales</taxon>
        <taxon>Dimargaritaceae</taxon>
        <taxon>Dimargaris</taxon>
    </lineage>
</organism>
<keyword evidence="4 11" id="KW-0679">Respiratory chain</keyword>
<evidence type="ECO:0000256" key="7">
    <source>
        <dbReference type="ARBA" id="ARBA00022982"/>
    </source>
</evidence>
<keyword evidence="7 11" id="KW-0249">Electron transport</keyword>
<dbReference type="PANTHER" id="PTHR12119:SF2">
    <property type="entry name" value="CYTOCHROME B-C1 COMPLEX SUBUNIT 8"/>
    <property type="match status" value="1"/>
</dbReference>
<keyword evidence="9 11" id="KW-0496">Mitochondrion</keyword>
<evidence type="ECO:0000313" key="13">
    <source>
        <dbReference type="Proteomes" id="UP000268162"/>
    </source>
</evidence>
<dbReference type="OrthoDB" id="6683853at2759"/>
<feature type="transmembrane region" description="Helical" evidence="11">
    <location>
        <begin position="45"/>
        <end position="66"/>
    </location>
</feature>